<accession>A0ABY3MG44</accession>
<protein>
    <submittedName>
        <fullName evidence="1">Uncharacterized protein</fullName>
    </submittedName>
</protein>
<evidence type="ECO:0000313" key="1">
    <source>
        <dbReference type="EMBL" id="TYD40384.1"/>
    </source>
</evidence>
<dbReference type="Proteomes" id="UP000323129">
    <property type="component" value="Unassembled WGS sequence"/>
</dbReference>
<keyword evidence="2" id="KW-1185">Reference proteome</keyword>
<evidence type="ECO:0000313" key="2">
    <source>
        <dbReference type="Proteomes" id="UP000323129"/>
    </source>
</evidence>
<comment type="caution">
    <text evidence="1">The sequence shown here is derived from an EMBL/GenBank/DDBJ whole genome shotgun (WGS) entry which is preliminary data.</text>
</comment>
<organism evidence="1 2">
    <name type="scientific">Aeromonas veronii</name>
    <dbReference type="NCBI Taxonomy" id="654"/>
    <lineage>
        <taxon>Bacteria</taxon>
        <taxon>Pseudomonadati</taxon>
        <taxon>Pseudomonadota</taxon>
        <taxon>Gammaproteobacteria</taxon>
        <taxon>Aeromonadales</taxon>
        <taxon>Aeromonadaceae</taxon>
        <taxon>Aeromonas</taxon>
    </lineage>
</organism>
<name>A0ABY3MG44_AERVE</name>
<dbReference type="EMBL" id="NQMC01000100">
    <property type="protein sequence ID" value="TYD40384.1"/>
    <property type="molecule type" value="Genomic_DNA"/>
</dbReference>
<sequence>MMAHGYQITKILSPLKHGSFYLVSEKETRILFSTKKHCLKKSVYPMILMTSSYHFTEIGLLQMVCMFAFVPH</sequence>
<proteinExistence type="predicted"/>
<reference evidence="1 2" key="1">
    <citation type="submission" date="2017-08" db="EMBL/GenBank/DDBJ databases">
        <title>Aeromonas veronii bv sobria strain NS22 whole genome sequencing.</title>
        <authorList>
            <person name="Katharios P."/>
            <person name="Ha V.Q."/>
            <person name="Smyrli M."/>
        </authorList>
    </citation>
    <scope>NUCLEOTIDE SEQUENCE [LARGE SCALE GENOMIC DNA]</scope>
    <source>
        <strain evidence="1 2">NS22</strain>
    </source>
</reference>
<gene>
    <name evidence="1" type="ORF">CJF24_20790</name>
</gene>